<dbReference type="InterPro" id="IPR032675">
    <property type="entry name" value="LRR_dom_sf"/>
</dbReference>
<sequence length="402" mass="44988">MAASSRLPEVSAVDRLTSLPDDILHAIMAFLLARQAVQTCVLSRRWEDLWSSMPCLNIDQQEFGTATSAELEGASGRFEEFVNSLLMFHRAPSLDTFRFRVNESYKSGVATRWLRRGLKCCPAVLEISLSARAPYLRLPHLGSSACRLKMLHLVKVSLDKVFTEHLPCGCPVLEDLKLDKCYLDSPEITSCTLKNLIVTDCTSDYGKVLSITAPNIVSFHLIITDVGAKWSDILVNEMPSLAKATICLKQHKPIITSLKGPYKLLCSLTNVRYLKLSGSNTLSLLNGRPATFPTFPNIKTLLLDGCDMSDDFRMLGCFLSSAPSLEKLTLQHCKLPEGSKKRKRMDSPKRISIKCPDTLTFQCTNLKLTEIKYKEDDIHQLFGLLSGIWRNLRKSTIVLTKD</sequence>
<reference evidence="3 4" key="1">
    <citation type="submission" date="2024-02" db="EMBL/GenBank/DDBJ databases">
        <title>High-quality chromosome-scale genome assembly of Pensacola bahiagrass (Paspalum notatum Flugge var. saurae).</title>
        <authorList>
            <person name="Vega J.M."/>
            <person name="Podio M."/>
            <person name="Orjuela J."/>
            <person name="Siena L.A."/>
            <person name="Pessino S.C."/>
            <person name="Combes M.C."/>
            <person name="Mariac C."/>
            <person name="Albertini E."/>
            <person name="Pupilli F."/>
            <person name="Ortiz J.P.A."/>
            <person name="Leblanc O."/>
        </authorList>
    </citation>
    <scope>NUCLEOTIDE SEQUENCE [LARGE SCALE GENOMIC DNA]</scope>
    <source>
        <strain evidence="3">R1</strain>
        <tissue evidence="3">Leaf</tissue>
    </source>
</reference>
<dbReference type="PANTHER" id="PTHR34223">
    <property type="entry name" value="OS11G0201299 PROTEIN"/>
    <property type="match status" value="1"/>
</dbReference>
<dbReference type="Pfam" id="PF00646">
    <property type="entry name" value="F-box"/>
    <property type="match status" value="1"/>
</dbReference>
<feature type="domain" description="At1g61320/AtMIF1 LRR" evidence="2">
    <location>
        <begin position="146"/>
        <end position="333"/>
    </location>
</feature>
<protein>
    <recommendedName>
        <fullName evidence="5">F-box domain-containing protein</fullName>
    </recommendedName>
</protein>
<organism evidence="3 4">
    <name type="scientific">Paspalum notatum var. saurae</name>
    <dbReference type="NCBI Taxonomy" id="547442"/>
    <lineage>
        <taxon>Eukaryota</taxon>
        <taxon>Viridiplantae</taxon>
        <taxon>Streptophyta</taxon>
        <taxon>Embryophyta</taxon>
        <taxon>Tracheophyta</taxon>
        <taxon>Spermatophyta</taxon>
        <taxon>Magnoliopsida</taxon>
        <taxon>Liliopsida</taxon>
        <taxon>Poales</taxon>
        <taxon>Poaceae</taxon>
        <taxon>PACMAD clade</taxon>
        <taxon>Panicoideae</taxon>
        <taxon>Andropogonodae</taxon>
        <taxon>Paspaleae</taxon>
        <taxon>Paspalinae</taxon>
        <taxon>Paspalum</taxon>
    </lineage>
</organism>
<dbReference type="Pfam" id="PF23622">
    <property type="entry name" value="LRR_At1g61320_AtMIF1"/>
    <property type="match status" value="1"/>
</dbReference>
<dbReference type="InterPro" id="IPR036047">
    <property type="entry name" value="F-box-like_dom_sf"/>
</dbReference>
<dbReference type="InterPro" id="IPR053197">
    <property type="entry name" value="F-box_SCFL_complex_component"/>
</dbReference>
<evidence type="ECO:0000259" key="1">
    <source>
        <dbReference type="Pfam" id="PF00646"/>
    </source>
</evidence>
<gene>
    <name evidence="3" type="ORF">U9M48_025912</name>
</gene>
<dbReference type="EMBL" id="CP144749">
    <property type="protein sequence ID" value="WVZ78154.1"/>
    <property type="molecule type" value="Genomic_DNA"/>
</dbReference>
<dbReference type="InterPro" id="IPR055357">
    <property type="entry name" value="LRR_At1g61320_AtMIF1"/>
</dbReference>
<dbReference type="AlphaFoldDB" id="A0AAQ3TRR6"/>
<name>A0AAQ3TRR6_PASNO</name>
<evidence type="ECO:0000259" key="2">
    <source>
        <dbReference type="Pfam" id="PF23622"/>
    </source>
</evidence>
<dbReference type="Proteomes" id="UP001341281">
    <property type="component" value="Chromosome 05"/>
</dbReference>
<dbReference type="Gene3D" id="1.20.1280.50">
    <property type="match status" value="1"/>
</dbReference>
<dbReference type="SUPFAM" id="SSF52047">
    <property type="entry name" value="RNI-like"/>
    <property type="match status" value="1"/>
</dbReference>
<dbReference type="PANTHER" id="PTHR34223:SF102">
    <property type="entry name" value="F-BOX DOMAIN-CONTAINING PROTEIN"/>
    <property type="match status" value="1"/>
</dbReference>
<dbReference type="SUPFAM" id="SSF81383">
    <property type="entry name" value="F-box domain"/>
    <property type="match status" value="1"/>
</dbReference>
<dbReference type="Gene3D" id="3.80.10.10">
    <property type="entry name" value="Ribonuclease Inhibitor"/>
    <property type="match status" value="1"/>
</dbReference>
<evidence type="ECO:0000313" key="3">
    <source>
        <dbReference type="EMBL" id="WVZ78154.1"/>
    </source>
</evidence>
<feature type="domain" description="F-box" evidence="1">
    <location>
        <begin position="16"/>
        <end position="54"/>
    </location>
</feature>
<proteinExistence type="predicted"/>
<keyword evidence="4" id="KW-1185">Reference proteome</keyword>
<evidence type="ECO:0008006" key="5">
    <source>
        <dbReference type="Google" id="ProtNLM"/>
    </source>
</evidence>
<dbReference type="InterPro" id="IPR001810">
    <property type="entry name" value="F-box_dom"/>
</dbReference>
<accession>A0AAQ3TRR6</accession>
<evidence type="ECO:0000313" key="4">
    <source>
        <dbReference type="Proteomes" id="UP001341281"/>
    </source>
</evidence>